<reference evidence="10 11" key="1">
    <citation type="submission" date="2019-06" db="EMBL/GenBank/DDBJ databases">
        <authorList>
            <person name="Srinivasan S."/>
        </authorList>
    </citation>
    <scope>NUCLEOTIDE SEQUENCE [LARGE SCALE GENOMIC DNA]</scope>
    <source>
        <strain evidence="10 11">17J68-5</strain>
    </source>
</reference>
<evidence type="ECO:0000256" key="4">
    <source>
        <dbReference type="ARBA" id="ARBA00023277"/>
    </source>
</evidence>
<comment type="similarity">
    <text evidence="1 8">Belongs to the glycosyl hydrolase 43 family.</text>
</comment>
<dbReference type="PANTHER" id="PTHR43772">
    <property type="entry name" value="ENDO-1,4-BETA-XYLANASE"/>
    <property type="match status" value="1"/>
</dbReference>
<dbReference type="InterPro" id="IPR006710">
    <property type="entry name" value="Glyco_hydro_43"/>
</dbReference>
<dbReference type="GO" id="GO:0045493">
    <property type="term" value="P:xylan catabolic process"/>
    <property type="evidence" value="ECO:0007669"/>
    <property type="project" value="UniProtKB-KW"/>
</dbReference>
<evidence type="ECO:0000313" key="11">
    <source>
        <dbReference type="Proteomes" id="UP000305398"/>
    </source>
</evidence>
<sequence>MADNLLLPKAKPALYAAAGLLLLSGIAQTAFSAEHDGARQGTKPVAAEAGNPIIKNKYTADPAALVHNGTVYLYTGHDEAAPRQEGYVMHEWLCFSSKDMVNWTEQPVPLRVKDFAWAKDDAWASQVIERNGKFYWYAAVEHGTIHGKAIGVAVADSPTGPFKDARGSALITNDMTTEAKISWDDIDPTVVIDGNNQAYLFWGNTICYYAKLKPNMTELDGPIKKVEGLKNFTEAPWIHKRNGWYYLSYAYQFPEKTAYAMSRTLDGPWEYKGILNELAGNSNTNHQAIIDFKGQSYFIYHNGAISPDGGSFRRSVCIDYLNYNPDGTIKRIVMTTEGVKPAK</sequence>
<feature type="site" description="Important for catalytic activity, responsible for pKa modulation of the active site Glu and correct orientation of both the proton donor and substrate" evidence="7">
    <location>
        <position position="187"/>
    </location>
</feature>
<name>A0A5B8A0N2_9BACT</name>
<evidence type="ECO:0000256" key="2">
    <source>
        <dbReference type="ARBA" id="ARBA00022651"/>
    </source>
</evidence>
<keyword evidence="3 8" id="KW-0378">Hydrolase</keyword>
<dbReference type="SUPFAM" id="SSF75005">
    <property type="entry name" value="Arabinanase/levansucrase/invertase"/>
    <property type="match status" value="1"/>
</dbReference>
<keyword evidence="5 8" id="KW-0326">Glycosidase</keyword>
<gene>
    <name evidence="10" type="ORF">FHG12_05995</name>
</gene>
<dbReference type="Pfam" id="PF04616">
    <property type="entry name" value="Glyco_hydro_43"/>
    <property type="match status" value="1"/>
</dbReference>
<evidence type="ECO:0000313" key="10">
    <source>
        <dbReference type="EMBL" id="QDA59682.1"/>
    </source>
</evidence>
<dbReference type="InterPro" id="IPR023296">
    <property type="entry name" value="Glyco_hydro_beta-prop_sf"/>
</dbReference>
<dbReference type="CDD" id="cd18618">
    <property type="entry name" value="GH43_Xsa43E-like"/>
    <property type="match status" value="1"/>
</dbReference>
<organism evidence="10 11">
    <name type="scientific">Hymenobacter jejuensis</name>
    <dbReference type="NCBI Taxonomy" id="2502781"/>
    <lineage>
        <taxon>Bacteria</taxon>
        <taxon>Pseudomonadati</taxon>
        <taxon>Bacteroidota</taxon>
        <taxon>Cytophagia</taxon>
        <taxon>Cytophagales</taxon>
        <taxon>Hymenobacteraceae</taxon>
        <taxon>Hymenobacter</taxon>
    </lineage>
</organism>
<proteinExistence type="inferred from homology"/>
<dbReference type="OrthoDB" id="3308423at2"/>
<feature type="active site" description="Proton donor" evidence="6">
    <location>
        <position position="234"/>
    </location>
</feature>
<evidence type="ECO:0000256" key="8">
    <source>
        <dbReference type="RuleBase" id="RU361187"/>
    </source>
</evidence>
<feature type="active site" description="Proton acceptor" evidence="6">
    <location>
        <position position="61"/>
    </location>
</feature>
<feature type="signal peptide" evidence="9">
    <location>
        <begin position="1"/>
        <end position="32"/>
    </location>
</feature>
<dbReference type="PANTHER" id="PTHR43772:SF2">
    <property type="entry name" value="PUTATIVE (AFU_ORTHOLOGUE AFUA_2G04480)-RELATED"/>
    <property type="match status" value="1"/>
</dbReference>
<evidence type="ECO:0000256" key="5">
    <source>
        <dbReference type="ARBA" id="ARBA00023295"/>
    </source>
</evidence>
<evidence type="ECO:0000256" key="6">
    <source>
        <dbReference type="PIRSR" id="PIRSR606710-1"/>
    </source>
</evidence>
<evidence type="ECO:0000256" key="3">
    <source>
        <dbReference type="ARBA" id="ARBA00022801"/>
    </source>
</evidence>
<dbReference type="AlphaFoldDB" id="A0A5B8A0N2"/>
<protein>
    <submittedName>
        <fullName evidence="10">Glycoside hydrolase</fullName>
    </submittedName>
</protein>
<keyword evidence="9" id="KW-0732">Signal</keyword>
<keyword evidence="11" id="KW-1185">Reference proteome</keyword>
<keyword evidence="2" id="KW-0624">Polysaccharide degradation</keyword>
<evidence type="ECO:0000256" key="7">
    <source>
        <dbReference type="PIRSR" id="PIRSR606710-2"/>
    </source>
</evidence>
<dbReference type="Gene3D" id="2.115.10.20">
    <property type="entry name" value="Glycosyl hydrolase domain, family 43"/>
    <property type="match status" value="1"/>
</dbReference>
<dbReference type="KEGG" id="hyj:FHG12_05995"/>
<keyword evidence="2" id="KW-0858">Xylan degradation</keyword>
<dbReference type="RefSeq" id="WP_139514862.1">
    <property type="nucleotide sequence ID" value="NZ_CP040896.1"/>
</dbReference>
<evidence type="ECO:0000256" key="9">
    <source>
        <dbReference type="SAM" id="SignalP"/>
    </source>
</evidence>
<accession>A0A5B8A0N2</accession>
<dbReference type="InterPro" id="IPR052176">
    <property type="entry name" value="Glycosyl_Hydrlase_43_Enz"/>
</dbReference>
<dbReference type="EMBL" id="CP040896">
    <property type="protein sequence ID" value="QDA59682.1"/>
    <property type="molecule type" value="Genomic_DNA"/>
</dbReference>
<evidence type="ECO:0000256" key="1">
    <source>
        <dbReference type="ARBA" id="ARBA00009865"/>
    </source>
</evidence>
<feature type="chain" id="PRO_5023051991" evidence="9">
    <location>
        <begin position="33"/>
        <end position="343"/>
    </location>
</feature>
<dbReference type="GO" id="GO:0004553">
    <property type="term" value="F:hydrolase activity, hydrolyzing O-glycosyl compounds"/>
    <property type="evidence" value="ECO:0007669"/>
    <property type="project" value="InterPro"/>
</dbReference>
<dbReference type="Proteomes" id="UP000305398">
    <property type="component" value="Chromosome"/>
</dbReference>
<keyword evidence="4" id="KW-0119">Carbohydrate metabolism</keyword>